<dbReference type="PATRIC" id="fig|267850.7.peg.473"/>
<feature type="chain" id="PRO_5001620207" description="Serine aminopeptidase S33 domain-containing protein" evidence="2">
    <location>
        <begin position="24"/>
        <end position="362"/>
    </location>
</feature>
<proteinExistence type="predicted"/>
<organism evidence="4 5">
    <name type="scientific">Nitrincola lacisaponensis</name>
    <dbReference type="NCBI Taxonomy" id="267850"/>
    <lineage>
        <taxon>Bacteria</taxon>
        <taxon>Pseudomonadati</taxon>
        <taxon>Pseudomonadota</taxon>
        <taxon>Gammaproteobacteria</taxon>
        <taxon>Oceanospirillales</taxon>
        <taxon>Oceanospirillaceae</taxon>
        <taxon>Nitrincola</taxon>
    </lineage>
</organism>
<dbReference type="RefSeq" id="WP_084154353.1">
    <property type="nucleotide sequence ID" value="NZ_JMSZ01000015.1"/>
</dbReference>
<dbReference type="InterPro" id="IPR022742">
    <property type="entry name" value="Hydrolase_4"/>
</dbReference>
<dbReference type="Pfam" id="PF12146">
    <property type="entry name" value="Hydrolase_4"/>
    <property type="match status" value="1"/>
</dbReference>
<evidence type="ECO:0000313" key="4">
    <source>
        <dbReference type="EMBL" id="KDE40831.1"/>
    </source>
</evidence>
<comment type="caution">
    <text evidence="4">The sequence shown here is derived from an EMBL/GenBank/DDBJ whole genome shotgun (WGS) entry which is preliminary data.</text>
</comment>
<evidence type="ECO:0000259" key="3">
    <source>
        <dbReference type="Pfam" id="PF12146"/>
    </source>
</evidence>
<dbReference type="InterPro" id="IPR053145">
    <property type="entry name" value="AB_hydrolase_Est10"/>
</dbReference>
<dbReference type="Proteomes" id="UP000027318">
    <property type="component" value="Unassembled WGS sequence"/>
</dbReference>
<dbReference type="InterPro" id="IPR029058">
    <property type="entry name" value="AB_hydrolase_fold"/>
</dbReference>
<dbReference type="Gene3D" id="3.40.50.1820">
    <property type="entry name" value="alpha/beta hydrolase"/>
    <property type="match status" value="1"/>
</dbReference>
<keyword evidence="2" id="KW-0732">Signal</keyword>
<accession>A0A063Y7U7</accession>
<dbReference type="EMBL" id="JMSZ01000015">
    <property type="protein sequence ID" value="KDE40831.1"/>
    <property type="molecule type" value="Genomic_DNA"/>
</dbReference>
<dbReference type="PROSITE" id="PS51257">
    <property type="entry name" value="PROKAR_LIPOPROTEIN"/>
    <property type="match status" value="1"/>
</dbReference>
<gene>
    <name evidence="4" type="ORF">ADINL_0480</name>
</gene>
<dbReference type="GO" id="GO:0052689">
    <property type="term" value="F:carboxylic ester hydrolase activity"/>
    <property type="evidence" value="ECO:0007669"/>
    <property type="project" value="TreeGrafter"/>
</dbReference>
<dbReference type="OrthoDB" id="9765647at2"/>
<evidence type="ECO:0000313" key="5">
    <source>
        <dbReference type="Proteomes" id="UP000027318"/>
    </source>
</evidence>
<evidence type="ECO:0000256" key="2">
    <source>
        <dbReference type="SAM" id="SignalP"/>
    </source>
</evidence>
<feature type="signal peptide" evidence="2">
    <location>
        <begin position="1"/>
        <end position="23"/>
    </location>
</feature>
<dbReference type="STRING" id="267850.ADINL_0480"/>
<sequence length="362" mass="41169">MLFLRSHLWWVLLLSIACGDALASADYFQHGDQKLVAYFLTPEDHQQTKGVIIFVHGDGAMPYDAHGYYQPIWQRLSRAGFAIFSWNKPGVGGSSGQWLLQSMEDRQSEVLAAIEHVKARYGFQAGQIGIVGFSQAGWVVPKIAKNNQDVCFLIGAGFALNWMEQSWYLTNTRMQLQGSSSAEVDSAYQRYLDEQVFFSQSPNYHDYLSRFGDKRSAISRERFQFIALNHQADATTDYTAITQPFLLLLGEQDRNVDIKTTYETLQHITAQQNNIQIQIVADATHGLLKHPQFNTQTPGFWWWLRFTLSGEKAFADGVLDQIEHWSINASKQCKPHIQPSSIPRSTARTRSRTPSLERILET</sequence>
<feature type="domain" description="Serine aminopeptidase S33" evidence="3">
    <location>
        <begin position="47"/>
        <end position="290"/>
    </location>
</feature>
<dbReference type="PANTHER" id="PTHR43265:SF1">
    <property type="entry name" value="ESTERASE ESTD"/>
    <property type="match status" value="1"/>
</dbReference>
<reference evidence="4 5" key="1">
    <citation type="journal article" date="2005" name="Int. J. Syst. Evol. Microbiol.">
        <title>Nitrincola lacisaponensis gen. nov., sp. nov., a novel alkaliphilic bacterium isolated from an alkaline, saline lake.</title>
        <authorList>
            <person name="Dimitriu P.A."/>
            <person name="Shukla S.K."/>
            <person name="Conradt J."/>
            <person name="Marquez M.C."/>
            <person name="Ventosa A."/>
            <person name="Maglia A."/>
            <person name="Peyton B.M."/>
            <person name="Pinkart H.C."/>
            <person name="Mormile M.R."/>
        </authorList>
    </citation>
    <scope>NUCLEOTIDE SEQUENCE [LARGE SCALE GENOMIC DNA]</scope>
    <source>
        <strain evidence="4 5">4CA</strain>
    </source>
</reference>
<dbReference type="SUPFAM" id="SSF53474">
    <property type="entry name" value="alpha/beta-Hydrolases"/>
    <property type="match status" value="1"/>
</dbReference>
<feature type="compositionally biased region" description="Low complexity" evidence="1">
    <location>
        <begin position="339"/>
        <end position="354"/>
    </location>
</feature>
<dbReference type="AlphaFoldDB" id="A0A063Y7U7"/>
<name>A0A063Y7U7_9GAMM</name>
<evidence type="ECO:0000256" key="1">
    <source>
        <dbReference type="SAM" id="MobiDB-lite"/>
    </source>
</evidence>
<dbReference type="PANTHER" id="PTHR43265">
    <property type="entry name" value="ESTERASE ESTD"/>
    <property type="match status" value="1"/>
</dbReference>
<keyword evidence="5" id="KW-1185">Reference proteome</keyword>
<feature type="region of interest" description="Disordered" evidence="1">
    <location>
        <begin position="334"/>
        <end position="362"/>
    </location>
</feature>
<protein>
    <recommendedName>
        <fullName evidence="3">Serine aminopeptidase S33 domain-containing protein</fullName>
    </recommendedName>
</protein>